<protein>
    <submittedName>
        <fullName evidence="1">Uncharacterized protein</fullName>
    </submittedName>
</protein>
<keyword evidence="2" id="KW-1185">Reference proteome</keyword>
<sequence length="78" mass="9114">MESQASIEQHLKQAFFHLTAAVNESLNQVEKNESEKVRLGAMWEAFLSQFFSYVKEKGKEKRINMIGWIPLTKIAKWL</sequence>
<gene>
    <name evidence="1" type="ORF">SAMN05444955_110134</name>
</gene>
<name>A0A1H8GA11_9BACL</name>
<dbReference type="OrthoDB" id="2905737at2"/>
<evidence type="ECO:0000313" key="1">
    <source>
        <dbReference type="EMBL" id="SEN40118.1"/>
    </source>
</evidence>
<reference evidence="1 2" key="1">
    <citation type="submission" date="2016-10" db="EMBL/GenBank/DDBJ databases">
        <authorList>
            <person name="de Groot N.N."/>
        </authorList>
    </citation>
    <scope>NUCLEOTIDE SEQUENCE [LARGE SCALE GENOMIC DNA]</scope>
    <source>
        <strain evidence="1 2">DSM 46701</strain>
    </source>
</reference>
<evidence type="ECO:0000313" key="2">
    <source>
        <dbReference type="Proteomes" id="UP000199695"/>
    </source>
</evidence>
<dbReference type="STRING" id="1173111.SAMN05444955_110134"/>
<dbReference type="EMBL" id="FOCQ01000010">
    <property type="protein sequence ID" value="SEN40118.1"/>
    <property type="molecule type" value="Genomic_DNA"/>
</dbReference>
<dbReference type="Proteomes" id="UP000199695">
    <property type="component" value="Unassembled WGS sequence"/>
</dbReference>
<organism evidence="1 2">
    <name type="scientific">Lihuaxuella thermophila</name>
    <dbReference type="NCBI Taxonomy" id="1173111"/>
    <lineage>
        <taxon>Bacteria</taxon>
        <taxon>Bacillati</taxon>
        <taxon>Bacillota</taxon>
        <taxon>Bacilli</taxon>
        <taxon>Bacillales</taxon>
        <taxon>Thermoactinomycetaceae</taxon>
        <taxon>Lihuaxuella</taxon>
    </lineage>
</organism>
<accession>A0A1H8GA11</accession>
<proteinExistence type="predicted"/>
<dbReference type="AlphaFoldDB" id="A0A1H8GA11"/>
<dbReference type="RefSeq" id="WP_089969721.1">
    <property type="nucleotide sequence ID" value="NZ_FOCQ01000010.1"/>
</dbReference>